<dbReference type="GO" id="GO:0005829">
    <property type="term" value="C:cytosol"/>
    <property type="evidence" value="ECO:0007669"/>
    <property type="project" value="TreeGrafter"/>
</dbReference>
<feature type="compositionally biased region" description="Basic and acidic residues" evidence="6">
    <location>
        <begin position="147"/>
        <end position="162"/>
    </location>
</feature>
<dbReference type="InterPro" id="IPR011545">
    <property type="entry name" value="DEAD/DEAH_box_helicase_dom"/>
</dbReference>
<proteinExistence type="predicted"/>
<evidence type="ECO:0000256" key="1">
    <source>
        <dbReference type="ARBA" id="ARBA00022741"/>
    </source>
</evidence>
<dbReference type="GO" id="GO:0003676">
    <property type="term" value="F:nucleic acid binding"/>
    <property type="evidence" value="ECO:0007669"/>
    <property type="project" value="InterPro"/>
</dbReference>
<dbReference type="Pfam" id="PF00270">
    <property type="entry name" value="DEAD"/>
    <property type="match status" value="1"/>
</dbReference>
<dbReference type="EMBL" id="JAGTXO010000026">
    <property type="protein sequence ID" value="KAG8461418.1"/>
    <property type="molecule type" value="Genomic_DNA"/>
</dbReference>
<evidence type="ECO:0000259" key="9">
    <source>
        <dbReference type="PROSITE" id="PS51195"/>
    </source>
</evidence>
<dbReference type="PROSITE" id="PS51194">
    <property type="entry name" value="HELICASE_CTER"/>
    <property type="match status" value="1"/>
</dbReference>
<dbReference type="SUPFAM" id="SSF52540">
    <property type="entry name" value="P-loop containing nucleoside triphosphate hydrolases"/>
    <property type="match status" value="1"/>
</dbReference>
<keyword evidence="1" id="KW-0547">Nucleotide-binding</keyword>
<dbReference type="InterPro" id="IPR000629">
    <property type="entry name" value="RNA-helicase_DEAD-box_CS"/>
</dbReference>
<accession>A0A8J5X7Z4</accession>
<feature type="domain" description="Helicase C-terminal" evidence="8">
    <location>
        <begin position="632"/>
        <end position="781"/>
    </location>
</feature>
<evidence type="ECO:0000256" key="3">
    <source>
        <dbReference type="ARBA" id="ARBA00022806"/>
    </source>
</evidence>
<evidence type="ECO:0000256" key="6">
    <source>
        <dbReference type="SAM" id="MobiDB-lite"/>
    </source>
</evidence>
<feature type="region of interest" description="Disordered" evidence="6">
    <location>
        <begin position="468"/>
        <end position="522"/>
    </location>
</feature>
<evidence type="ECO:0000256" key="2">
    <source>
        <dbReference type="ARBA" id="ARBA00022801"/>
    </source>
</evidence>
<feature type="compositionally biased region" description="Low complexity" evidence="6">
    <location>
        <begin position="468"/>
        <end position="482"/>
    </location>
</feature>
<feature type="compositionally biased region" description="Basic and acidic residues" evidence="6">
    <location>
        <begin position="170"/>
        <end position="189"/>
    </location>
</feature>
<dbReference type="InterPro" id="IPR050079">
    <property type="entry name" value="DEAD_box_RNA_helicase"/>
</dbReference>
<dbReference type="SMART" id="SM00490">
    <property type="entry name" value="HELICc"/>
    <property type="match status" value="1"/>
</dbReference>
<evidence type="ECO:0000256" key="4">
    <source>
        <dbReference type="ARBA" id="ARBA00022840"/>
    </source>
</evidence>
<keyword evidence="2" id="KW-0378">Hydrolase</keyword>
<feature type="domain" description="Helicase ATP-binding" evidence="7">
    <location>
        <begin position="304"/>
        <end position="535"/>
    </location>
</feature>
<dbReference type="Pfam" id="PF00271">
    <property type="entry name" value="Helicase_C"/>
    <property type="match status" value="1"/>
</dbReference>
<dbReference type="AlphaFoldDB" id="A0A8J5X7Z4"/>
<dbReference type="OrthoDB" id="4310724at2759"/>
<evidence type="ECO:0000259" key="8">
    <source>
        <dbReference type="PROSITE" id="PS51194"/>
    </source>
</evidence>
<evidence type="ECO:0000259" key="7">
    <source>
        <dbReference type="PROSITE" id="PS51192"/>
    </source>
</evidence>
<feature type="domain" description="DEAD-box RNA helicase Q" evidence="9">
    <location>
        <begin position="272"/>
        <end position="300"/>
    </location>
</feature>
<feature type="region of interest" description="Disordered" evidence="6">
    <location>
        <begin position="541"/>
        <end position="569"/>
    </location>
</feature>
<dbReference type="SMART" id="SM00487">
    <property type="entry name" value="DEXDc"/>
    <property type="match status" value="1"/>
</dbReference>
<dbReference type="PROSITE" id="PS51195">
    <property type="entry name" value="Q_MOTIF"/>
    <property type="match status" value="1"/>
</dbReference>
<feature type="compositionally biased region" description="Low complexity" evidence="6">
    <location>
        <begin position="70"/>
        <end position="85"/>
    </location>
</feature>
<comment type="caution">
    <text evidence="10">The sequence shown here is derived from an EMBL/GenBank/DDBJ whole genome shotgun (WGS) entry which is preliminary data.</text>
</comment>
<dbReference type="InterPro" id="IPR014001">
    <property type="entry name" value="Helicase_ATP-bd"/>
</dbReference>
<dbReference type="GO" id="GO:0005524">
    <property type="term" value="F:ATP binding"/>
    <property type="evidence" value="ECO:0007669"/>
    <property type="project" value="UniProtKB-KW"/>
</dbReference>
<dbReference type="PANTHER" id="PTHR47959">
    <property type="entry name" value="ATP-DEPENDENT RNA HELICASE RHLE-RELATED"/>
    <property type="match status" value="1"/>
</dbReference>
<feature type="compositionally biased region" description="Acidic residues" evidence="6">
    <location>
        <begin position="497"/>
        <end position="507"/>
    </location>
</feature>
<dbReference type="OMA" id="YYFVERY"/>
<protein>
    <recommendedName>
        <fullName evidence="12">RNA helicase</fullName>
    </recommendedName>
</protein>
<evidence type="ECO:0008006" key="12">
    <source>
        <dbReference type="Google" id="ProtNLM"/>
    </source>
</evidence>
<reference evidence="10" key="1">
    <citation type="submission" date="2021-05" db="EMBL/GenBank/DDBJ databases">
        <title>The genome of the haptophyte Pavlova lutheri (Diacronema luteri, Pavlovales) - a model for lipid biosynthesis in eukaryotic algae.</title>
        <authorList>
            <person name="Hulatt C.J."/>
            <person name="Posewitz M.C."/>
        </authorList>
    </citation>
    <scope>NUCLEOTIDE SEQUENCE</scope>
    <source>
        <strain evidence="10">NIVA-4/92</strain>
    </source>
</reference>
<sequence length="884" mass="93995">MPRRSKLGQGGGWSDVALDLEWLRHSQEGGILGLQEIDGADFRITRVTPAGSDLDDAPTATTKKKKRAPDGVGADAPARADPDAAPSKRAKRIETQAAAQPSRADGGEKRRKGVASAAERAEEPLECAASPPPEPRPSKPQKLGTLDADKAARHREKLLLRRERMRVKKREASEARRIEQQRGKEDALAAKRAAAPRAAGTAGSGAEGERTPPMPALAARTAAAAAVKPTQAGRARAAGAERAGAPAAAARDGARAPLLAGASAPGAPCNVDAWRPLGLHAELLAALARAGFGTPTPIQAACIPAALERGRDVIGAAETGSGKTLAFGLPIMHHLLAEADAAGGAARAPPRYAPAALCLLPTRELALQVEEHMSALLPREPAFRVVSLVGGMAVPRQRRVLARRPAVVVATPGRLWALISQYSDEYLLRLQHVRFLVLDEADRMVAPGHYAELSAILNAVEAAETRAAAAEGGAREPPAGADADADADADAGAAGDGSDDGTDDDDAPTSAMPHADERAPVRLGRQTFLFSATLTLPAQMRRKGGGAGTMAAGKPGKAKAKARAKEQERRRKALAASGADAHTIDGAAGNPAMLRLLDELKFHNEVEVVDLSTQALTVETLQQRKLACLPEDKEALLWALIRSLAPRRGIVFANSIATVRRLGALLPLLDVRTITLHASMQQRQRLQHLDRFKRTEGGVLLATDVAARGLDIRGLDYVINFHMPYTVEAYVHRAGRTARAHADGVCIALVEPADEKRYRMVCHALGPQSAAGFAPYDALGSLTDVLPRVHRAINLAAKLDAELHDARKKRASSDWLERAAEEMDLELDDELRDEVAQNRATVVSKREQQQARDELRRLLQSISRPTAAQRAAAPHGVRLPFARS</sequence>
<dbReference type="GO" id="GO:0003724">
    <property type="term" value="F:RNA helicase activity"/>
    <property type="evidence" value="ECO:0007669"/>
    <property type="project" value="InterPro"/>
</dbReference>
<dbReference type="CDD" id="cd18787">
    <property type="entry name" value="SF2_C_DEAD"/>
    <property type="match status" value="1"/>
</dbReference>
<dbReference type="PROSITE" id="PS51192">
    <property type="entry name" value="HELICASE_ATP_BIND_1"/>
    <property type="match status" value="1"/>
</dbReference>
<dbReference type="GO" id="GO:0016787">
    <property type="term" value="F:hydrolase activity"/>
    <property type="evidence" value="ECO:0007669"/>
    <property type="project" value="UniProtKB-KW"/>
</dbReference>
<feature type="short sequence motif" description="Q motif" evidence="5">
    <location>
        <begin position="272"/>
        <end position="300"/>
    </location>
</feature>
<feature type="compositionally biased region" description="Low complexity" evidence="6">
    <location>
        <begin position="190"/>
        <end position="201"/>
    </location>
</feature>
<name>A0A8J5X7Z4_DIALT</name>
<dbReference type="PROSITE" id="PS00039">
    <property type="entry name" value="DEAD_ATP_HELICASE"/>
    <property type="match status" value="1"/>
</dbReference>
<dbReference type="Gene3D" id="3.40.50.300">
    <property type="entry name" value="P-loop containing nucleotide triphosphate hydrolases"/>
    <property type="match status" value="2"/>
</dbReference>
<evidence type="ECO:0000313" key="11">
    <source>
        <dbReference type="Proteomes" id="UP000751190"/>
    </source>
</evidence>
<evidence type="ECO:0000313" key="10">
    <source>
        <dbReference type="EMBL" id="KAG8461418.1"/>
    </source>
</evidence>
<dbReference type="InterPro" id="IPR001650">
    <property type="entry name" value="Helicase_C-like"/>
</dbReference>
<organism evidence="10 11">
    <name type="scientific">Diacronema lutheri</name>
    <name type="common">Unicellular marine alga</name>
    <name type="synonym">Monochrysis lutheri</name>
    <dbReference type="NCBI Taxonomy" id="2081491"/>
    <lineage>
        <taxon>Eukaryota</taxon>
        <taxon>Haptista</taxon>
        <taxon>Haptophyta</taxon>
        <taxon>Pavlovophyceae</taxon>
        <taxon>Pavlovales</taxon>
        <taxon>Pavlovaceae</taxon>
        <taxon>Diacronema</taxon>
    </lineage>
</organism>
<feature type="region of interest" description="Disordered" evidence="6">
    <location>
        <begin position="864"/>
        <end position="884"/>
    </location>
</feature>
<dbReference type="InterPro" id="IPR014014">
    <property type="entry name" value="RNA_helicase_DEAD_Q_motif"/>
</dbReference>
<gene>
    <name evidence="10" type="ORF">KFE25_010605</name>
</gene>
<feature type="region of interest" description="Disordered" evidence="6">
    <location>
        <begin position="48"/>
        <end position="211"/>
    </location>
</feature>
<keyword evidence="3" id="KW-0347">Helicase</keyword>
<dbReference type="InterPro" id="IPR027417">
    <property type="entry name" value="P-loop_NTPase"/>
</dbReference>
<dbReference type="Proteomes" id="UP000751190">
    <property type="component" value="Unassembled WGS sequence"/>
</dbReference>
<keyword evidence="11" id="KW-1185">Reference proteome</keyword>
<dbReference type="PANTHER" id="PTHR47959:SF1">
    <property type="entry name" value="ATP-DEPENDENT RNA HELICASE DBPA"/>
    <property type="match status" value="1"/>
</dbReference>
<keyword evidence="4" id="KW-0067">ATP-binding</keyword>
<evidence type="ECO:0000256" key="5">
    <source>
        <dbReference type="PROSITE-ProRule" id="PRU00552"/>
    </source>
</evidence>